<proteinExistence type="predicted"/>
<comment type="caution">
    <text evidence="2">The sequence shown here is derived from an EMBL/GenBank/DDBJ whole genome shotgun (WGS) entry which is preliminary data.</text>
</comment>
<dbReference type="GO" id="GO:0006188">
    <property type="term" value="P:IMP biosynthetic process"/>
    <property type="evidence" value="ECO:0007669"/>
    <property type="project" value="InterPro"/>
</dbReference>
<gene>
    <name evidence="2" type="ORF">FE784_19775</name>
</gene>
<dbReference type="OrthoDB" id="2676808at2"/>
<evidence type="ECO:0000259" key="1">
    <source>
        <dbReference type="Pfam" id="PF07826"/>
    </source>
</evidence>
<dbReference type="Proteomes" id="UP000307943">
    <property type="component" value="Unassembled WGS sequence"/>
</dbReference>
<dbReference type="EMBL" id="VDCQ01000028">
    <property type="protein sequence ID" value="TNJ64521.1"/>
    <property type="molecule type" value="Genomic_DNA"/>
</dbReference>
<evidence type="ECO:0000313" key="3">
    <source>
        <dbReference type="Proteomes" id="UP000307943"/>
    </source>
</evidence>
<organism evidence="2 3">
    <name type="scientific">Paenibacillus hemerocallicola</name>
    <dbReference type="NCBI Taxonomy" id="1172614"/>
    <lineage>
        <taxon>Bacteria</taxon>
        <taxon>Bacillati</taxon>
        <taxon>Bacillota</taxon>
        <taxon>Bacilli</taxon>
        <taxon>Bacillales</taxon>
        <taxon>Paenibacillaceae</taxon>
        <taxon>Paenibacillus</taxon>
    </lineage>
</organism>
<evidence type="ECO:0000313" key="2">
    <source>
        <dbReference type="EMBL" id="TNJ64521.1"/>
    </source>
</evidence>
<dbReference type="GO" id="GO:0003937">
    <property type="term" value="F:IMP cyclohydrolase activity"/>
    <property type="evidence" value="ECO:0007669"/>
    <property type="project" value="InterPro"/>
</dbReference>
<keyword evidence="2" id="KW-0378">Hydrolase</keyword>
<dbReference type="AlphaFoldDB" id="A0A5C4T615"/>
<dbReference type="Pfam" id="PF07826">
    <property type="entry name" value="IMP_cyclohyd"/>
    <property type="match status" value="1"/>
</dbReference>
<dbReference type="Gene3D" id="3.60.20.20">
    <property type="entry name" value="Inosine monophosphate cyclohydrolase-like"/>
    <property type="match status" value="1"/>
</dbReference>
<dbReference type="InterPro" id="IPR036795">
    <property type="entry name" value="IMP_cyclohydrolase-like_sf"/>
</dbReference>
<feature type="domain" description="Inosine monophosphate cyclohydrolase-like" evidence="1">
    <location>
        <begin position="66"/>
        <end position="275"/>
    </location>
</feature>
<accession>A0A5C4T615</accession>
<protein>
    <submittedName>
        <fullName evidence="2">Inosine monophosphate cyclohydrolase</fullName>
    </submittedName>
</protein>
<dbReference type="InterPro" id="IPR020600">
    <property type="entry name" value="IMP_cyclohydrolase-like"/>
</dbReference>
<name>A0A5C4T615_9BACL</name>
<keyword evidence="3" id="KW-1185">Reference proteome</keyword>
<reference evidence="2 3" key="1">
    <citation type="submission" date="2019-05" db="EMBL/GenBank/DDBJ databases">
        <title>We sequenced the genome of Paenibacillus hemerocallicola KCTC 33185 for further insight into its adaptation and study the phylogeny of Paenibacillus.</title>
        <authorList>
            <person name="Narsing Rao M.P."/>
        </authorList>
    </citation>
    <scope>NUCLEOTIDE SEQUENCE [LARGE SCALE GENOMIC DNA]</scope>
    <source>
        <strain evidence="2 3">KCTC 33185</strain>
    </source>
</reference>
<dbReference type="SUPFAM" id="SSF75569">
    <property type="entry name" value="Archaeal IMP cyclohydrolase PurO"/>
    <property type="match status" value="1"/>
</dbReference>
<sequence length="287" mass="31789">MSSRRAARCATRKSCRPPTTTAWSWPTRAYGCSTINPHKEKENVVVTQQWSQTAEINAGRLQSNPYPGRGIVIGLTPDGTRYAQVYWIMGRSENSRNRVFIGEENGFVRTEAKDPAKLTDPSLIIYYPVRHTGSAHIVTNGDQTDTVYDALASGGTFEQALTTRTWEPDAPNYTPRISGLVDLSDASCAYKLSILKTNQGDASQTMRHYFHYEQGIAGFGHCVTTYAGDGNPLPSFQGEPVLMPLFDDIAQTAAFYWDRLNADNKISLLVKTIDKATGKTETHIVNK</sequence>